<evidence type="ECO:0000313" key="2">
    <source>
        <dbReference type="EMBL" id="SPD04042.1"/>
    </source>
</evidence>
<gene>
    <name evidence="2" type="ORF">FSB_LOCUS31924</name>
</gene>
<feature type="region of interest" description="Disordered" evidence="1">
    <location>
        <begin position="1"/>
        <end position="34"/>
    </location>
</feature>
<protein>
    <submittedName>
        <fullName evidence="2">Uncharacterized protein</fullName>
    </submittedName>
</protein>
<name>A0A2N9GWF9_FAGSY</name>
<accession>A0A2N9GWF9</accession>
<dbReference type="EMBL" id="OIVN01002485">
    <property type="protein sequence ID" value="SPD04042.1"/>
    <property type="molecule type" value="Genomic_DNA"/>
</dbReference>
<organism evidence="2">
    <name type="scientific">Fagus sylvatica</name>
    <name type="common">Beechnut</name>
    <dbReference type="NCBI Taxonomy" id="28930"/>
    <lineage>
        <taxon>Eukaryota</taxon>
        <taxon>Viridiplantae</taxon>
        <taxon>Streptophyta</taxon>
        <taxon>Embryophyta</taxon>
        <taxon>Tracheophyta</taxon>
        <taxon>Spermatophyta</taxon>
        <taxon>Magnoliopsida</taxon>
        <taxon>eudicotyledons</taxon>
        <taxon>Gunneridae</taxon>
        <taxon>Pentapetalae</taxon>
        <taxon>rosids</taxon>
        <taxon>fabids</taxon>
        <taxon>Fagales</taxon>
        <taxon>Fagaceae</taxon>
        <taxon>Fagus</taxon>
    </lineage>
</organism>
<dbReference type="AlphaFoldDB" id="A0A2N9GWF9"/>
<proteinExistence type="predicted"/>
<sequence>MFLQSEQPTLLSKGDFAPRDHTGAMSTGKLSPRGLGLPIYKDPKIPSWPGLPYLQGIQPLVALLVVRSTGNKIPRGLSAAMSLGHTIPSWPWVVSL</sequence>
<feature type="compositionally biased region" description="Polar residues" evidence="1">
    <location>
        <begin position="1"/>
        <end position="10"/>
    </location>
</feature>
<reference evidence="2" key="1">
    <citation type="submission" date="2018-02" db="EMBL/GenBank/DDBJ databases">
        <authorList>
            <person name="Cohen D.B."/>
            <person name="Kent A.D."/>
        </authorList>
    </citation>
    <scope>NUCLEOTIDE SEQUENCE</scope>
</reference>
<evidence type="ECO:0000256" key="1">
    <source>
        <dbReference type="SAM" id="MobiDB-lite"/>
    </source>
</evidence>